<accession>A0A5C8PW16</accession>
<evidence type="ECO:0000313" key="1">
    <source>
        <dbReference type="EMBL" id="TXL82070.1"/>
    </source>
</evidence>
<dbReference type="InterPro" id="IPR044855">
    <property type="entry name" value="CoA-Trfase_III_dom3_sf"/>
</dbReference>
<dbReference type="EMBL" id="VDUZ01000002">
    <property type="protein sequence ID" value="TXL82070.1"/>
    <property type="molecule type" value="Genomic_DNA"/>
</dbReference>
<dbReference type="PANTHER" id="PTHR48228">
    <property type="entry name" value="SUCCINYL-COA--D-CITRAMALATE COA-TRANSFERASE"/>
    <property type="match status" value="1"/>
</dbReference>
<dbReference type="GO" id="GO:0016740">
    <property type="term" value="F:transferase activity"/>
    <property type="evidence" value="ECO:0007669"/>
    <property type="project" value="UniProtKB-KW"/>
</dbReference>
<dbReference type="Gene3D" id="3.30.1540.10">
    <property type="entry name" value="formyl-coa transferase, domain 3"/>
    <property type="match status" value="1"/>
</dbReference>
<dbReference type="OrthoDB" id="7208981at2"/>
<proteinExistence type="predicted"/>
<dbReference type="Gene3D" id="3.40.50.10540">
    <property type="entry name" value="Crotonobetainyl-coa:carnitine coa-transferase, domain 1"/>
    <property type="match status" value="1"/>
</dbReference>
<dbReference type="InterPro" id="IPR050509">
    <property type="entry name" value="CoA-transferase_III"/>
</dbReference>
<name>A0A5C8PW16_9HYPH</name>
<dbReference type="InterPro" id="IPR003673">
    <property type="entry name" value="CoA-Trfase_fam_III"/>
</dbReference>
<dbReference type="PANTHER" id="PTHR48228:SF2">
    <property type="entry name" value="E-CINNAMOYL-COA:R-PHENYLLACTATE COA TRANSFERASE LARGE SUBUNIT"/>
    <property type="match status" value="1"/>
</dbReference>
<comment type="caution">
    <text evidence="1">The sequence shown here is derived from an EMBL/GenBank/DDBJ whole genome shotgun (WGS) entry which is preliminary data.</text>
</comment>
<sequence>MAGVRVLDVASFIAGPAAATVLADFGADVIKVEPLDGDPLRRMGDGAGMPKCDVDYSWALDNRNKRSIALDLKRADGRAVLDRLIARADVLITNYPFPVRARLRLRYDDVAPVNARLIYASLSGYGETGPEADQPGYDITTYFGRSGIVDAMRVADGAPSLTLPAQGDHPTAMTLFGAIMLALFTRERTGRGGQVATNLLHNGIWSNGIFAQAALLGAYPEPRRGRQYAKNALANAYRARDGRWLSLVIVREERLWAGFCQAIGLPGLIDDPRFATRAARAQRVPELMAILDAQFATRDLADWRPRLEAAGITFGTLPGLRDLPDDPQLAANGTFIATSDPDVPRTIANPISMAGAPQVAPRRAPALGAHTDDILREAGHAAADIAALRASGSVG</sequence>
<dbReference type="SUPFAM" id="SSF89796">
    <property type="entry name" value="CoA-transferase family III (CaiB/BaiF)"/>
    <property type="match status" value="1"/>
</dbReference>
<dbReference type="AlphaFoldDB" id="A0A5C8PW16"/>
<evidence type="ECO:0000313" key="2">
    <source>
        <dbReference type="Proteomes" id="UP000321638"/>
    </source>
</evidence>
<keyword evidence="2" id="KW-1185">Reference proteome</keyword>
<protein>
    <submittedName>
        <fullName evidence="1">CoA transferase</fullName>
    </submittedName>
</protein>
<keyword evidence="1" id="KW-0808">Transferase</keyword>
<dbReference type="Proteomes" id="UP000321638">
    <property type="component" value="Unassembled WGS sequence"/>
</dbReference>
<reference evidence="1 2" key="1">
    <citation type="submission" date="2019-06" db="EMBL/GenBank/DDBJ databases">
        <title>New taxonomy in bacterial strain CC-CFT640, isolated from vineyard.</title>
        <authorList>
            <person name="Lin S.-Y."/>
            <person name="Tsai C.-F."/>
            <person name="Young C.-C."/>
        </authorList>
    </citation>
    <scope>NUCLEOTIDE SEQUENCE [LARGE SCALE GENOMIC DNA]</scope>
    <source>
        <strain evidence="1 2">CC-CFT640</strain>
    </source>
</reference>
<dbReference type="Pfam" id="PF02515">
    <property type="entry name" value="CoA_transf_3"/>
    <property type="match status" value="1"/>
</dbReference>
<organism evidence="1 2">
    <name type="scientific">Vineibacter terrae</name>
    <dbReference type="NCBI Taxonomy" id="2586908"/>
    <lineage>
        <taxon>Bacteria</taxon>
        <taxon>Pseudomonadati</taxon>
        <taxon>Pseudomonadota</taxon>
        <taxon>Alphaproteobacteria</taxon>
        <taxon>Hyphomicrobiales</taxon>
        <taxon>Vineibacter</taxon>
    </lineage>
</organism>
<dbReference type="InterPro" id="IPR023606">
    <property type="entry name" value="CoA-Trfase_III_dom_1_sf"/>
</dbReference>
<gene>
    <name evidence="1" type="ORF">FHP25_02280</name>
</gene>